<accession>A0A1G5W5M9</accession>
<dbReference type="STRING" id="279824.SAMN03080617_00937"/>
<name>A0A1G5W5M9_9BACT</name>
<evidence type="ECO:0000313" key="2">
    <source>
        <dbReference type="Proteomes" id="UP000198756"/>
    </source>
</evidence>
<dbReference type="Proteomes" id="UP000198756">
    <property type="component" value="Unassembled WGS sequence"/>
</dbReference>
<proteinExistence type="predicted"/>
<dbReference type="AlphaFoldDB" id="A0A1G5W5M9"/>
<reference evidence="2" key="1">
    <citation type="submission" date="2016-10" db="EMBL/GenBank/DDBJ databases">
        <authorList>
            <person name="Varghese N."/>
            <person name="Submissions S."/>
        </authorList>
    </citation>
    <scope>NUCLEOTIDE SEQUENCE [LARGE SCALE GENOMIC DNA]</scope>
    <source>
        <strain evidence="2">DSM 22703</strain>
    </source>
</reference>
<organism evidence="1 2">
    <name type="scientific">Algoriphagus alkaliphilus</name>
    <dbReference type="NCBI Taxonomy" id="279824"/>
    <lineage>
        <taxon>Bacteria</taxon>
        <taxon>Pseudomonadati</taxon>
        <taxon>Bacteroidota</taxon>
        <taxon>Cytophagia</taxon>
        <taxon>Cytophagales</taxon>
        <taxon>Cyclobacteriaceae</taxon>
        <taxon>Algoriphagus</taxon>
    </lineage>
</organism>
<keyword evidence="2" id="KW-1185">Reference proteome</keyword>
<dbReference type="EMBL" id="FMXE01000005">
    <property type="protein sequence ID" value="SDA53322.1"/>
    <property type="molecule type" value="Genomic_DNA"/>
</dbReference>
<gene>
    <name evidence="1" type="ORF">SAMN03080617_00937</name>
</gene>
<evidence type="ECO:0000313" key="1">
    <source>
        <dbReference type="EMBL" id="SDA53322.1"/>
    </source>
</evidence>
<protein>
    <submittedName>
        <fullName evidence="1">Uncharacterized protein</fullName>
    </submittedName>
</protein>
<sequence>MKAIFLGANISMDWPEAWRQMLRLRSAQATTPRREGEEIHNFRI</sequence>